<proteinExistence type="predicted"/>
<evidence type="ECO:0000313" key="3">
    <source>
        <dbReference type="EMBL" id="BDW85621.1"/>
    </source>
</evidence>
<dbReference type="InterPro" id="IPR050644">
    <property type="entry name" value="PG_Glycine_Bridge_Synth"/>
</dbReference>
<evidence type="ECO:0000259" key="2">
    <source>
        <dbReference type="Pfam" id="PF13480"/>
    </source>
</evidence>
<dbReference type="EMBL" id="AP027266">
    <property type="protein sequence ID" value="BDW85621.1"/>
    <property type="molecule type" value="Genomic_DNA"/>
</dbReference>
<dbReference type="AlphaFoldDB" id="A0AA48KMY9"/>
<name>A0AA48KMY9_9RHOB</name>
<gene>
    <name evidence="3" type="ORF">MACH21_17980</name>
</gene>
<dbReference type="Proteomes" id="UP001337723">
    <property type="component" value="Chromosome"/>
</dbReference>
<reference evidence="3 4" key="1">
    <citation type="submission" date="2023-01" db="EMBL/GenBank/DDBJ databases">
        <title>Complete genome sequence of Roseicyclus marinus strain Dej080120_10.</title>
        <authorList>
            <person name="Ueki S."/>
            <person name="Maruyama F."/>
        </authorList>
    </citation>
    <scope>NUCLEOTIDE SEQUENCE [LARGE SCALE GENOMIC DNA]</scope>
    <source>
        <strain evidence="3 4">Dej080120_10</strain>
    </source>
</reference>
<accession>A0AA48KMY9</accession>
<dbReference type="InterPro" id="IPR038740">
    <property type="entry name" value="BioF2-like_GNAT_dom"/>
</dbReference>
<evidence type="ECO:0000313" key="4">
    <source>
        <dbReference type="Proteomes" id="UP001337723"/>
    </source>
</evidence>
<feature type="region of interest" description="Disordered" evidence="1">
    <location>
        <begin position="278"/>
        <end position="305"/>
    </location>
</feature>
<dbReference type="RefSeq" id="WP_338271430.1">
    <property type="nucleotide sequence ID" value="NZ_AP027266.1"/>
</dbReference>
<feature type="compositionally biased region" description="Low complexity" evidence="1">
    <location>
        <begin position="290"/>
        <end position="305"/>
    </location>
</feature>
<evidence type="ECO:0000256" key="1">
    <source>
        <dbReference type="SAM" id="MobiDB-lite"/>
    </source>
</evidence>
<organism evidence="3 4">
    <name type="scientific">Roseicyclus marinus</name>
    <dbReference type="NCBI Taxonomy" id="2161673"/>
    <lineage>
        <taxon>Bacteria</taxon>
        <taxon>Pseudomonadati</taxon>
        <taxon>Pseudomonadota</taxon>
        <taxon>Alphaproteobacteria</taxon>
        <taxon>Rhodobacterales</taxon>
        <taxon>Roseobacteraceae</taxon>
        <taxon>Roseicyclus</taxon>
    </lineage>
</organism>
<dbReference type="Gene3D" id="3.40.630.30">
    <property type="match status" value="1"/>
</dbReference>
<dbReference type="PANTHER" id="PTHR36174:SF1">
    <property type="entry name" value="LIPID II:GLYCINE GLYCYLTRANSFERASE"/>
    <property type="match status" value="1"/>
</dbReference>
<protein>
    <submittedName>
        <fullName evidence="3">Acetyltransferase</fullName>
    </submittedName>
</protein>
<dbReference type="Pfam" id="PF13480">
    <property type="entry name" value="Acetyltransf_6"/>
    <property type="match status" value="1"/>
</dbReference>
<dbReference type="InterPro" id="IPR016181">
    <property type="entry name" value="Acyl_CoA_acyltransferase"/>
</dbReference>
<dbReference type="PANTHER" id="PTHR36174">
    <property type="entry name" value="LIPID II:GLYCINE GLYCYLTRANSFERASE"/>
    <property type="match status" value="1"/>
</dbReference>
<feature type="domain" description="BioF2-like acetyltransferase" evidence="2">
    <location>
        <begin position="116"/>
        <end position="241"/>
    </location>
</feature>
<dbReference type="SUPFAM" id="SSF55729">
    <property type="entry name" value="Acyl-CoA N-acyltransferases (Nat)"/>
    <property type="match status" value="1"/>
</dbReference>
<sequence length="305" mass="32851">MSDALPLQQSPLYAAALARLGVPIRVIHGPDGPILVLMRRLPLLGQVALVSRPKGRIDAGLRKTLGARILIVNADSAEQGQVLAKQGFFRISAPRAHAHLSLAGTPSDWLSRMQGKWRNRLRHGQRQGLELRTNPMPADCNHWLFHHETAQQKARAYRNLPPALIAAMAGADPTALRLFTARKDGKICAAMLFANHENSATYLIGWSDATGRKTSAHPVLMWQAMAELHGSGVTDIDLGHCDQTRNPGLAHFKLGSGARLCPLGGTWITAPGLGLLRPRKPRVPSPPQPATAAPAQAAPRGFPAP</sequence>
<dbReference type="KEGG" id="rmai:MACH21_17980"/>
<keyword evidence="4" id="KW-1185">Reference proteome</keyword>